<proteinExistence type="predicted"/>
<evidence type="ECO:0000313" key="1">
    <source>
        <dbReference type="EMBL" id="KAB3532075.1"/>
    </source>
</evidence>
<protein>
    <recommendedName>
        <fullName evidence="3">DUF438 domain-containing protein</fullName>
    </recommendedName>
</protein>
<dbReference type="OrthoDB" id="9769774at2"/>
<evidence type="ECO:0000313" key="2">
    <source>
        <dbReference type="Proteomes" id="UP000465601"/>
    </source>
</evidence>
<dbReference type="Pfam" id="PF13596">
    <property type="entry name" value="PAS_10"/>
    <property type="match status" value="1"/>
</dbReference>
<dbReference type="Proteomes" id="UP000465601">
    <property type="component" value="Unassembled WGS sequence"/>
</dbReference>
<keyword evidence="2" id="KW-1185">Reference proteome</keyword>
<comment type="caution">
    <text evidence="1">The sequence shown here is derived from an EMBL/GenBank/DDBJ whole genome shotgun (WGS) entry which is preliminary data.</text>
</comment>
<sequence>MVKYFSEGKERIFNRTNHWAEGRKSSHPISVHVVEKIVSDFKNGVRDHVDFWIQMKGMFIYIQYFSVRDKEGSFMGTLEVTQNIAGIRELNGEKGLME</sequence>
<dbReference type="RefSeq" id="WP_151864902.1">
    <property type="nucleotide sequence ID" value="NZ_WBZB01000011.1"/>
</dbReference>
<reference evidence="1 2" key="1">
    <citation type="submission" date="2019-10" db="EMBL/GenBank/DDBJ databases">
        <title>Alkaliphilus serpentinus sp. nov. and Alkaliphilus pronyensis sp. nov., two novel anaerobic alkaliphilic species isolated from the serpentinized-hosted hydrothermal field of the Prony Bay (New Caledonia).</title>
        <authorList>
            <person name="Postec A."/>
        </authorList>
    </citation>
    <scope>NUCLEOTIDE SEQUENCE [LARGE SCALE GENOMIC DNA]</scope>
    <source>
        <strain evidence="1 2">LacT</strain>
    </source>
</reference>
<name>A0A833HQK4_9FIRM</name>
<gene>
    <name evidence="1" type="ORF">F8153_03125</name>
</gene>
<dbReference type="Gene3D" id="3.30.450.20">
    <property type="entry name" value="PAS domain"/>
    <property type="match status" value="1"/>
</dbReference>
<evidence type="ECO:0008006" key="3">
    <source>
        <dbReference type="Google" id="ProtNLM"/>
    </source>
</evidence>
<dbReference type="EMBL" id="WBZB01000011">
    <property type="protein sequence ID" value="KAB3532075.1"/>
    <property type="molecule type" value="Genomic_DNA"/>
</dbReference>
<dbReference type="AlphaFoldDB" id="A0A833HQK4"/>
<organism evidence="1 2">
    <name type="scientific">Alkaliphilus serpentinus</name>
    <dbReference type="NCBI Taxonomy" id="1482731"/>
    <lineage>
        <taxon>Bacteria</taxon>
        <taxon>Bacillati</taxon>
        <taxon>Bacillota</taxon>
        <taxon>Clostridia</taxon>
        <taxon>Peptostreptococcales</taxon>
        <taxon>Natronincolaceae</taxon>
        <taxon>Alkaliphilus</taxon>
    </lineage>
</organism>
<accession>A0A833HQK4</accession>